<gene>
    <name evidence="1" type="ORF">S01H4_56262</name>
</gene>
<evidence type="ECO:0000313" key="1">
    <source>
        <dbReference type="EMBL" id="GAH12507.1"/>
    </source>
</evidence>
<sequence length="41" mass="5036">TGILDFSSDEKTFFYKYKRILEKNGIVIKEKEWVEDIPRLW</sequence>
<proteinExistence type="predicted"/>
<feature type="non-terminal residue" evidence="1">
    <location>
        <position position="1"/>
    </location>
</feature>
<name>X1CXG2_9ZZZZ</name>
<dbReference type="AlphaFoldDB" id="X1CXG2"/>
<protein>
    <submittedName>
        <fullName evidence="1">Uncharacterized protein</fullName>
    </submittedName>
</protein>
<reference evidence="1" key="1">
    <citation type="journal article" date="2014" name="Front. Microbiol.">
        <title>High frequency of phylogenetically diverse reductive dehalogenase-homologous genes in deep subseafloor sedimentary metagenomes.</title>
        <authorList>
            <person name="Kawai M."/>
            <person name="Futagami T."/>
            <person name="Toyoda A."/>
            <person name="Takaki Y."/>
            <person name="Nishi S."/>
            <person name="Hori S."/>
            <person name="Arai W."/>
            <person name="Tsubouchi T."/>
            <person name="Morono Y."/>
            <person name="Uchiyama I."/>
            <person name="Ito T."/>
            <person name="Fujiyama A."/>
            <person name="Inagaki F."/>
            <person name="Takami H."/>
        </authorList>
    </citation>
    <scope>NUCLEOTIDE SEQUENCE</scope>
    <source>
        <strain evidence="1">Expedition CK06-06</strain>
    </source>
</reference>
<accession>X1CXG2</accession>
<comment type="caution">
    <text evidence="1">The sequence shown here is derived from an EMBL/GenBank/DDBJ whole genome shotgun (WGS) entry which is preliminary data.</text>
</comment>
<organism evidence="1">
    <name type="scientific">marine sediment metagenome</name>
    <dbReference type="NCBI Taxonomy" id="412755"/>
    <lineage>
        <taxon>unclassified sequences</taxon>
        <taxon>metagenomes</taxon>
        <taxon>ecological metagenomes</taxon>
    </lineage>
</organism>
<dbReference type="EMBL" id="BART01032583">
    <property type="protein sequence ID" value="GAH12507.1"/>
    <property type="molecule type" value="Genomic_DNA"/>
</dbReference>